<accession>A0AAE0BGJ4</accession>
<dbReference type="EMBL" id="LGRX02035108">
    <property type="protein sequence ID" value="KAK3236261.1"/>
    <property type="molecule type" value="Genomic_DNA"/>
</dbReference>
<evidence type="ECO:0000313" key="2">
    <source>
        <dbReference type="EMBL" id="KAK3236261.1"/>
    </source>
</evidence>
<dbReference type="Proteomes" id="UP001190700">
    <property type="component" value="Unassembled WGS sequence"/>
</dbReference>
<evidence type="ECO:0000313" key="3">
    <source>
        <dbReference type="Proteomes" id="UP001190700"/>
    </source>
</evidence>
<dbReference type="AlphaFoldDB" id="A0AAE0BGJ4"/>
<proteinExistence type="predicted"/>
<evidence type="ECO:0000256" key="1">
    <source>
        <dbReference type="SAM" id="MobiDB-lite"/>
    </source>
</evidence>
<gene>
    <name evidence="2" type="ORF">CYMTET_53587</name>
</gene>
<sequence>MKGKHQKVRVLRWTEDANSLWSDHGGESAESLSTSVRLLQLVIASGKERDNLLRWFTKGPRTRHGQVKLYSATGENLQNMRGRYRSSSDGSEERSRGRRRLKKKKKKSKKSKKQRKATAEEQGKAVATKKSHPLTPEMAVKTLFKDKALRYQAFECLPEERQMAIAKAVAAGEEMCWE</sequence>
<comment type="caution">
    <text evidence="2">The sequence shown here is derived from an EMBL/GenBank/DDBJ whole genome shotgun (WGS) entry which is preliminary data.</text>
</comment>
<name>A0AAE0BGJ4_9CHLO</name>
<keyword evidence="3" id="KW-1185">Reference proteome</keyword>
<organism evidence="2 3">
    <name type="scientific">Cymbomonas tetramitiformis</name>
    <dbReference type="NCBI Taxonomy" id="36881"/>
    <lineage>
        <taxon>Eukaryota</taxon>
        <taxon>Viridiplantae</taxon>
        <taxon>Chlorophyta</taxon>
        <taxon>Pyramimonadophyceae</taxon>
        <taxon>Pyramimonadales</taxon>
        <taxon>Pyramimonadaceae</taxon>
        <taxon>Cymbomonas</taxon>
    </lineage>
</organism>
<protein>
    <submittedName>
        <fullName evidence="2">Uncharacterized protein</fullName>
    </submittedName>
</protein>
<feature type="compositionally biased region" description="Basic residues" evidence="1">
    <location>
        <begin position="96"/>
        <end position="116"/>
    </location>
</feature>
<reference evidence="2 3" key="1">
    <citation type="journal article" date="2015" name="Genome Biol. Evol.">
        <title>Comparative Genomics of a Bacterivorous Green Alga Reveals Evolutionary Causalities and Consequences of Phago-Mixotrophic Mode of Nutrition.</title>
        <authorList>
            <person name="Burns J.A."/>
            <person name="Paasch A."/>
            <person name="Narechania A."/>
            <person name="Kim E."/>
        </authorList>
    </citation>
    <scope>NUCLEOTIDE SEQUENCE [LARGE SCALE GENOMIC DNA]</scope>
    <source>
        <strain evidence="2 3">PLY_AMNH</strain>
    </source>
</reference>
<feature type="region of interest" description="Disordered" evidence="1">
    <location>
        <begin position="69"/>
        <end position="134"/>
    </location>
</feature>